<dbReference type="InterPro" id="IPR017459">
    <property type="entry name" value="Glycosyl_Trfase_fam3_N_dom"/>
</dbReference>
<comment type="similarity">
    <text evidence="1">Belongs to the thymidine/pyrimidine-nucleoside phosphorylase family.</text>
</comment>
<dbReference type="GO" id="GO:0006206">
    <property type="term" value="P:pyrimidine nucleobase metabolic process"/>
    <property type="evidence" value="ECO:0007669"/>
    <property type="project" value="InterPro"/>
</dbReference>
<dbReference type="InterPro" id="IPR036566">
    <property type="entry name" value="PYNP-like_C_sf"/>
</dbReference>
<dbReference type="InterPro" id="IPR035902">
    <property type="entry name" value="Nuc_phospho_transferase"/>
</dbReference>
<dbReference type="InterPro" id="IPR000312">
    <property type="entry name" value="Glycosyl_Trfase_fam3"/>
</dbReference>
<dbReference type="NCBIfam" id="TIGR02644">
    <property type="entry name" value="Y_phosphoryl"/>
    <property type="match status" value="1"/>
</dbReference>
<sequence>MSADFSGGPLDGATLKRILGKKRDGGALSAEESLAFLHGVADGSIGEPEQVALLASIWFRGMTPSELSGWTTGMVDSGHRLDLSGFDAPKVDKHSTGGIGDKVSLPLAPALAALGCIVPMISGRGLGHTGGTLDKLEAVPGVMTGLDEAAIGRVLREAGCVICAQTRSIAPSDRVLYALRDRVELVESLPLIASSIVSKKVAEDIDALVLDVKTGSGAFLVDIERGRELGQTMVDLAAAAGVRASARITSMARPLGRAVGHTLEIEETVAALRGEGPKDLVEITVAFGADLLVAVGLESDHSAASAAVLRVLGDGSALEHFDRMLRAQGASVDITGATLERAPDVVELKATAAGHLGFGDVRQIGYAVRDLGGGRAAPGDVIDPAVGVVWQHAAGAAVDAGDVLALVHHRGGHGLEAALERLNRAVTLDGGAEIGPLLIERIEPSGRV</sequence>
<dbReference type="SUPFAM" id="SSF52418">
    <property type="entry name" value="Nucleoside phosphorylase/phosphoribosyltransferase catalytic domain"/>
    <property type="match status" value="1"/>
</dbReference>
<dbReference type="Gene3D" id="3.40.1030.10">
    <property type="entry name" value="Nucleoside phosphorylase/phosphoribosyltransferase catalytic domain"/>
    <property type="match status" value="1"/>
</dbReference>
<dbReference type="OrthoDB" id="9763887at2"/>
<dbReference type="Proteomes" id="UP000320390">
    <property type="component" value="Chromosome"/>
</dbReference>
<evidence type="ECO:0000256" key="4">
    <source>
        <dbReference type="ARBA" id="ARBA00022676"/>
    </source>
</evidence>
<comment type="subunit">
    <text evidence="2">Homodimer.</text>
</comment>
<evidence type="ECO:0000313" key="8">
    <source>
        <dbReference type="EMBL" id="QDV09167.1"/>
    </source>
</evidence>
<dbReference type="InterPro" id="IPR013102">
    <property type="entry name" value="PYNP_C"/>
</dbReference>
<dbReference type="InterPro" id="IPR036320">
    <property type="entry name" value="Glycosyl_Trfase_fam3_N_dom_sf"/>
</dbReference>
<evidence type="ECO:0000256" key="2">
    <source>
        <dbReference type="ARBA" id="ARBA00011738"/>
    </source>
</evidence>
<dbReference type="Gene3D" id="3.90.1170.30">
    <property type="entry name" value="Pyrimidine nucleoside phosphorylase-like, C-terminal domain"/>
    <property type="match status" value="1"/>
</dbReference>
<gene>
    <name evidence="8" type="primary">pdp</name>
    <name evidence="8" type="ORF">Poly30_47240</name>
</gene>
<dbReference type="PIRSF" id="PIRSF000478">
    <property type="entry name" value="TP_PyNP"/>
    <property type="match status" value="1"/>
</dbReference>
<dbReference type="FunFam" id="3.40.1030.10:FF:000003">
    <property type="entry name" value="Pyrimidine-nucleoside phosphorylase"/>
    <property type="match status" value="1"/>
</dbReference>
<dbReference type="RefSeq" id="WP_145203091.1">
    <property type="nucleotide sequence ID" value="NZ_CP036434.1"/>
</dbReference>
<proteinExistence type="inferred from homology"/>
<dbReference type="PANTHER" id="PTHR10515">
    <property type="entry name" value="THYMIDINE PHOSPHORYLASE"/>
    <property type="match status" value="1"/>
</dbReference>
<dbReference type="GO" id="GO:0004645">
    <property type="term" value="F:1,4-alpha-oligoglucan phosphorylase activity"/>
    <property type="evidence" value="ECO:0007669"/>
    <property type="project" value="InterPro"/>
</dbReference>
<dbReference type="PROSITE" id="PS00647">
    <property type="entry name" value="THYMID_PHOSPHORYLASE"/>
    <property type="match status" value="1"/>
</dbReference>
<reference evidence="8 9" key="1">
    <citation type="submission" date="2019-02" db="EMBL/GenBank/DDBJ databases">
        <title>Deep-cultivation of Planctomycetes and their phenomic and genomic characterization uncovers novel biology.</title>
        <authorList>
            <person name="Wiegand S."/>
            <person name="Jogler M."/>
            <person name="Boedeker C."/>
            <person name="Pinto D."/>
            <person name="Vollmers J."/>
            <person name="Rivas-Marin E."/>
            <person name="Kohn T."/>
            <person name="Peeters S.H."/>
            <person name="Heuer A."/>
            <person name="Rast P."/>
            <person name="Oberbeckmann S."/>
            <person name="Bunk B."/>
            <person name="Jeske O."/>
            <person name="Meyerdierks A."/>
            <person name="Storesund J.E."/>
            <person name="Kallscheuer N."/>
            <person name="Luecker S."/>
            <person name="Lage O.M."/>
            <person name="Pohl T."/>
            <person name="Merkel B.J."/>
            <person name="Hornburger P."/>
            <person name="Mueller R.-W."/>
            <person name="Bruemmer F."/>
            <person name="Labrenz M."/>
            <person name="Spormann A.M."/>
            <person name="Op den Camp H."/>
            <person name="Overmann J."/>
            <person name="Amann R."/>
            <person name="Jetten M.S.M."/>
            <person name="Mascher T."/>
            <person name="Medema M.H."/>
            <person name="Devos D.P."/>
            <person name="Kaster A.-K."/>
            <person name="Ovreas L."/>
            <person name="Rohde M."/>
            <person name="Galperin M.Y."/>
            <person name="Jogler C."/>
        </authorList>
    </citation>
    <scope>NUCLEOTIDE SEQUENCE [LARGE SCALE GENOMIC DNA]</scope>
    <source>
        <strain evidence="8 9">Poly30</strain>
    </source>
</reference>
<dbReference type="EC" id="2.4.2.4" evidence="3"/>
<organism evidence="8 9">
    <name type="scientific">Saltatorellus ferox</name>
    <dbReference type="NCBI Taxonomy" id="2528018"/>
    <lineage>
        <taxon>Bacteria</taxon>
        <taxon>Pseudomonadati</taxon>
        <taxon>Planctomycetota</taxon>
        <taxon>Planctomycetia</taxon>
        <taxon>Planctomycetia incertae sedis</taxon>
        <taxon>Saltatorellus</taxon>
    </lineage>
</organism>
<evidence type="ECO:0000256" key="6">
    <source>
        <dbReference type="ARBA" id="ARBA00048550"/>
    </source>
</evidence>
<dbReference type="GO" id="GO:0009032">
    <property type="term" value="F:thymidine phosphorylase activity"/>
    <property type="evidence" value="ECO:0007669"/>
    <property type="project" value="UniProtKB-EC"/>
</dbReference>
<evidence type="ECO:0000259" key="7">
    <source>
        <dbReference type="SMART" id="SM00941"/>
    </source>
</evidence>
<dbReference type="InterPro" id="IPR018090">
    <property type="entry name" value="Pyrmidine_PPas_bac/euk"/>
</dbReference>
<evidence type="ECO:0000256" key="1">
    <source>
        <dbReference type="ARBA" id="ARBA00006915"/>
    </source>
</evidence>
<feature type="domain" description="Pyrimidine nucleoside phosphorylase C-terminal" evidence="7">
    <location>
        <begin position="355"/>
        <end position="429"/>
    </location>
</feature>
<protein>
    <recommendedName>
        <fullName evidence="3">thymidine phosphorylase</fullName>
        <ecNumber evidence="3">2.4.2.4</ecNumber>
    </recommendedName>
</protein>
<dbReference type="AlphaFoldDB" id="A0A518EYK3"/>
<evidence type="ECO:0000313" key="9">
    <source>
        <dbReference type="Proteomes" id="UP000320390"/>
    </source>
</evidence>
<dbReference type="GO" id="GO:0006213">
    <property type="term" value="P:pyrimidine nucleoside metabolic process"/>
    <property type="evidence" value="ECO:0007669"/>
    <property type="project" value="InterPro"/>
</dbReference>
<dbReference type="Pfam" id="PF00591">
    <property type="entry name" value="Glycos_transf_3"/>
    <property type="match status" value="1"/>
</dbReference>
<name>A0A518EYK3_9BACT</name>
<dbReference type="PANTHER" id="PTHR10515:SF0">
    <property type="entry name" value="THYMIDINE PHOSPHORYLASE"/>
    <property type="match status" value="1"/>
</dbReference>
<keyword evidence="4 8" id="KW-0328">Glycosyltransferase</keyword>
<dbReference type="SMART" id="SM00941">
    <property type="entry name" value="PYNP_C"/>
    <property type="match status" value="1"/>
</dbReference>
<keyword evidence="9" id="KW-1185">Reference proteome</keyword>
<dbReference type="NCBIfam" id="NF004490">
    <property type="entry name" value="PRK05820.1"/>
    <property type="match status" value="1"/>
</dbReference>
<comment type="catalytic activity">
    <reaction evidence="6">
        <text>thymidine + phosphate = 2-deoxy-alpha-D-ribose 1-phosphate + thymine</text>
        <dbReference type="Rhea" id="RHEA:16037"/>
        <dbReference type="ChEBI" id="CHEBI:17748"/>
        <dbReference type="ChEBI" id="CHEBI:17821"/>
        <dbReference type="ChEBI" id="CHEBI:43474"/>
        <dbReference type="ChEBI" id="CHEBI:57259"/>
        <dbReference type="EC" id="2.4.2.4"/>
    </reaction>
</comment>
<dbReference type="Gene3D" id="1.20.970.10">
    <property type="entry name" value="Transferase, Pyrimidine Nucleoside Phosphorylase, Chain C"/>
    <property type="match status" value="1"/>
</dbReference>
<dbReference type="SUPFAM" id="SSF47648">
    <property type="entry name" value="Nucleoside phosphorylase/phosphoribosyltransferase N-terminal domain"/>
    <property type="match status" value="1"/>
</dbReference>
<evidence type="ECO:0000256" key="3">
    <source>
        <dbReference type="ARBA" id="ARBA00011892"/>
    </source>
</evidence>
<dbReference type="InterPro" id="IPR017872">
    <property type="entry name" value="Pyrmidine_PPase_CS"/>
</dbReference>
<accession>A0A518EYK3</accession>
<dbReference type="EMBL" id="CP036434">
    <property type="protein sequence ID" value="QDV09167.1"/>
    <property type="molecule type" value="Genomic_DNA"/>
</dbReference>
<dbReference type="SUPFAM" id="SSF54680">
    <property type="entry name" value="Pyrimidine nucleoside phosphorylase C-terminal domain"/>
    <property type="match status" value="1"/>
</dbReference>
<dbReference type="Pfam" id="PF07831">
    <property type="entry name" value="PYNP_C"/>
    <property type="match status" value="1"/>
</dbReference>
<keyword evidence="5 8" id="KW-0808">Transferase</keyword>
<evidence type="ECO:0000256" key="5">
    <source>
        <dbReference type="ARBA" id="ARBA00022679"/>
    </source>
</evidence>
<dbReference type="GO" id="GO:0005829">
    <property type="term" value="C:cytosol"/>
    <property type="evidence" value="ECO:0007669"/>
    <property type="project" value="TreeGrafter"/>
</dbReference>
<dbReference type="Pfam" id="PF02885">
    <property type="entry name" value="Glycos_trans_3N"/>
    <property type="match status" value="1"/>
</dbReference>
<dbReference type="InterPro" id="IPR000053">
    <property type="entry name" value="Thymidine/pyrmidine_PPase"/>
</dbReference>